<feature type="transmembrane region" description="Helical" evidence="5">
    <location>
        <begin position="108"/>
        <end position="127"/>
    </location>
</feature>
<keyword evidence="3 5" id="KW-1133">Transmembrane helix</keyword>
<keyword evidence="4 5" id="KW-0472">Membrane</keyword>
<dbReference type="GO" id="GO:0016020">
    <property type="term" value="C:membrane"/>
    <property type="evidence" value="ECO:0007669"/>
    <property type="project" value="UniProtKB-SubCell"/>
</dbReference>
<name>A0A6J7J165_9ZZZZ</name>
<reference evidence="6" key="1">
    <citation type="submission" date="2020-05" db="EMBL/GenBank/DDBJ databases">
        <authorList>
            <person name="Chiriac C."/>
            <person name="Salcher M."/>
            <person name="Ghai R."/>
            <person name="Kavagutti S V."/>
        </authorList>
    </citation>
    <scope>NUCLEOTIDE SEQUENCE</scope>
</reference>
<protein>
    <submittedName>
        <fullName evidence="6">Unannotated protein</fullName>
    </submittedName>
</protein>
<evidence type="ECO:0000256" key="4">
    <source>
        <dbReference type="ARBA" id="ARBA00023136"/>
    </source>
</evidence>
<dbReference type="PANTHER" id="PTHR20855">
    <property type="entry name" value="ADIPOR/PROGESTIN RECEPTOR-RELATED"/>
    <property type="match status" value="1"/>
</dbReference>
<feature type="transmembrane region" description="Helical" evidence="5">
    <location>
        <begin position="20"/>
        <end position="39"/>
    </location>
</feature>
<dbReference type="Pfam" id="PF03006">
    <property type="entry name" value="HlyIII"/>
    <property type="match status" value="1"/>
</dbReference>
<feature type="transmembrane region" description="Helical" evidence="5">
    <location>
        <begin position="157"/>
        <end position="180"/>
    </location>
</feature>
<feature type="transmembrane region" description="Helical" evidence="5">
    <location>
        <begin position="134"/>
        <end position="151"/>
    </location>
</feature>
<accession>A0A6J7J165</accession>
<organism evidence="6">
    <name type="scientific">freshwater metagenome</name>
    <dbReference type="NCBI Taxonomy" id="449393"/>
    <lineage>
        <taxon>unclassified sequences</taxon>
        <taxon>metagenomes</taxon>
        <taxon>ecological metagenomes</taxon>
    </lineage>
</organism>
<evidence type="ECO:0000313" key="6">
    <source>
        <dbReference type="EMBL" id="CAB4936826.1"/>
    </source>
</evidence>
<feature type="transmembrane region" description="Helical" evidence="5">
    <location>
        <begin position="85"/>
        <end position="102"/>
    </location>
</feature>
<evidence type="ECO:0000256" key="3">
    <source>
        <dbReference type="ARBA" id="ARBA00022989"/>
    </source>
</evidence>
<dbReference type="EMBL" id="CAFBMX010000007">
    <property type="protein sequence ID" value="CAB4936826.1"/>
    <property type="molecule type" value="Genomic_DNA"/>
</dbReference>
<proteinExistence type="predicted"/>
<dbReference type="AlphaFoldDB" id="A0A6J7J165"/>
<dbReference type="InterPro" id="IPR004254">
    <property type="entry name" value="AdipoR/HlyIII-related"/>
</dbReference>
<keyword evidence="2 5" id="KW-0812">Transmembrane</keyword>
<comment type="subcellular location">
    <subcellularLocation>
        <location evidence="1">Membrane</location>
        <topology evidence="1">Multi-pass membrane protein</topology>
    </subcellularLocation>
</comment>
<dbReference type="PANTHER" id="PTHR20855:SF3">
    <property type="entry name" value="LD03007P"/>
    <property type="match status" value="1"/>
</dbReference>
<gene>
    <name evidence="6" type="ORF">UFOPK3674_01535</name>
</gene>
<evidence type="ECO:0000256" key="1">
    <source>
        <dbReference type="ARBA" id="ARBA00004141"/>
    </source>
</evidence>
<feature type="transmembrane region" description="Helical" evidence="5">
    <location>
        <begin position="45"/>
        <end position="65"/>
    </location>
</feature>
<feature type="transmembrane region" description="Helical" evidence="5">
    <location>
        <begin position="201"/>
        <end position="221"/>
    </location>
</feature>
<evidence type="ECO:0000256" key="5">
    <source>
        <dbReference type="SAM" id="Phobius"/>
    </source>
</evidence>
<sequence length="222" mass="23739">MIRGFEATVARVKPRMRGVIHEYAFFAALILGGLLVWRAGSGRELTAAAIYAAGICGLFGVSALYHRVTWRPRARAWMRRLDHSMIFVFIAASTTPFALLVVDGRLATTVLCIVWGGAAAGVVLSLLWVGAPRWLNVIVYVLIGGAGFVMVPDIFEALGWLPVLGIAAGGALYASGAVIYAVRRPDPAPEVFGYHELFHSLVTGAAAAHYAVIAFAVLPFVT</sequence>
<evidence type="ECO:0000256" key="2">
    <source>
        <dbReference type="ARBA" id="ARBA00022692"/>
    </source>
</evidence>